<sequence length="244" mass="26292">MSYSLGVLAGMGPRSTAPFIDMLVDECQKQYGARFDIDYPKMHIISLPTPFFPNRVIDDAAMSAALRDGISNLVNAGVNLIVVPCNVAHCYFNEMQEASGGIPVLHIADCALECLPSETENIAVIATEATLDAGFYQQRLHLMGKRCVASDPLRAITTHLIALIKQNGFTCPEVITQWRNLTSLAQEAGAQGLIIACTDISPLLKSHPQQHLSIVDTASSLAEATIRSFAKARSAQSLHAPSCL</sequence>
<reference evidence="3" key="1">
    <citation type="journal article" date="2019" name="Int. J. Syst. Evol. Microbiol.">
        <title>The Global Catalogue of Microorganisms (GCM) 10K type strain sequencing project: providing services to taxonomists for standard genome sequencing and annotation.</title>
        <authorList>
            <consortium name="The Broad Institute Genomics Platform"/>
            <consortium name="The Broad Institute Genome Sequencing Center for Infectious Disease"/>
            <person name="Wu L."/>
            <person name="Ma J."/>
        </authorList>
    </citation>
    <scope>NUCLEOTIDE SEQUENCE [LARGE SCALE GENOMIC DNA]</scope>
    <source>
        <strain evidence="3">CGMCC 4.1530</strain>
    </source>
</reference>
<dbReference type="EMBL" id="JBHSUC010000002">
    <property type="protein sequence ID" value="MFC6361056.1"/>
    <property type="molecule type" value="Genomic_DNA"/>
</dbReference>
<proteinExistence type="predicted"/>
<evidence type="ECO:0000256" key="1">
    <source>
        <dbReference type="ARBA" id="ARBA00023235"/>
    </source>
</evidence>
<dbReference type="InterPro" id="IPR015942">
    <property type="entry name" value="Asp/Glu/hydantoin_racemase"/>
</dbReference>
<evidence type="ECO:0000313" key="2">
    <source>
        <dbReference type="EMBL" id="MFC6361056.1"/>
    </source>
</evidence>
<dbReference type="PANTHER" id="PTHR21198:SF7">
    <property type="entry name" value="ASPARTATE-GLUTAMATE RACEMASE FAMILY"/>
    <property type="match status" value="1"/>
</dbReference>
<keyword evidence="1" id="KW-0413">Isomerase</keyword>
<dbReference type="InterPro" id="IPR001920">
    <property type="entry name" value="Asp/Glu_race"/>
</dbReference>
<gene>
    <name evidence="2" type="ORF">ACFP73_02935</name>
</gene>
<organism evidence="2 3">
    <name type="scientific">Tatumella punctata</name>
    <dbReference type="NCBI Taxonomy" id="399969"/>
    <lineage>
        <taxon>Bacteria</taxon>
        <taxon>Pseudomonadati</taxon>
        <taxon>Pseudomonadota</taxon>
        <taxon>Gammaproteobacteria</taxon>
        <taxon>Enterobacterales</taxon>
        <taxon>Erwiniaceae</taxon>
        <taxon>Tatumella</taxon>
    </lineage>
</organism>
<dbReference type="SUPFAM" id="SSF53681">
    <property type="entry name" value="Aspartate/glutamate racemase"/>
    <property type="match status" value="2"/>
</dbReference>
<dbReference type="Gene3D" id="3.40.50.1860">
    <property type="match status" value="2"/>
</dbReference>
<dbReference type="RefSeq" id="WP_343876889.1">
    <property type="nucleotide sequence ID" value="NZ_BAAAFW010000050.1"/>
</dbReference>
<name>A0ABW1VIV7_9GAMM</name>
<evidence type="ECO:0000313" key="3">
    <source>
        <dbReference type="Proteomes" id="UP001596215"/>
    </source>
</evidence>
<keyword evidence="3" id="KW-1185">Reference proteome</keyword>
<dbReference type="Pfam" id="PF01177">
    <property type="entry name" value="Asp_Glu_race"/>
    <property type="match status" value="1"/>
</dbReference>
<accession>A0ABW1VIV7</accession>
<protein>
    <submittedName>
        <fullName evidence="2">Aspartate/glutamate racemase family protein</fullName>
    </submittedName>
</protein>
<dbReference type="PANTHER" id="PTHR21198">
    <property type="entry name" value="GLUTAMATE RACEMASE"/>
    <property type="match status" value="1"/>
</dbReference>
<dbReference type="Proteomes" id="UP001596215">
    <property type="component" value="Unassembled WGS sequence"/>
</dbReference>
<comment type="caution">
    <text evidence="2">The sequence shown here is derived from an EMBL/GenBank/DDBJ whole genome shotgun (WGS) entry which is preliminary data.</text>
</comment>